<name>W3X029_PESFW</name>
<proteinExistence type="predicted"/>
<sequence>MDKHVTQDELDARARIQDALKKANDPSNPITDLTDFLLLAKRNHLAPAVYEKYERTIIDMWYQQRNARPPSPAASTARDSLDSKVSDAPGDSPKDLPSLDPEAQIRNAWIVHPISAEFKYAKYKQWDRPGNYIRADTLKNNDLRGGEEEFVVHQWDLDGPSGTSNNSDDNAAAHTAFRVVSKYEADRIKMDVDIVFGTDWRDNLEDQAFGVHVVRRASRRLSDITEQGLPTSTLLAGSSLSQQQPSIARLEAPPQHVININGPIILAGPATGPADLAAILNVLSGTGYHPATHRAATGLPGNAALGPGVTEMDVPKIPEGSRNKRKMADDHEPRSRDRTERLQG</sequence>
<evidence type="ECO:0000313" key="3">
    <source>
        <dbReference type="Proteomes" id="UP000030651"/>
    </source>
</evidence>
<dbReference type="KEGG" id="pfy:PFICI_09346"/>
<organism evidence="2 3">
    <name type="scientific">Pestalotiopsis fici (strain W106-1 / CGMCC3.15140)</name>
    <dbReference type="NCBI Taxonomy" id="1229662"/>
    <lineage>
        <taxon>Eukaryota</taxon>
        <taxon>Fungi</taxon>
        <taxon>Dikarya</taxon>
        <taxon>Ascomycota</taxon>
        <taxon>Pezizomycotina</taxon>
        <taxon>Sordariomycetes</taxon>
        <taxon>Xylariomycetidae</taxon>
        <taxon>Amphisphaeriales</taxon>
        <taxon>Sporocadaceae</taxon>
        <taxon>Pestalotiopsis</taxon>
    </lineage>
</organism>
<dbReference type="Proteomes" id="UP000030651">
    <property type="component" value="Unassembled WGS sequence"/>
</dbReference>
<evidence type="ECO:0000313" key="2">
    <source>
        <dbReference type="EMBL" id="ETS79493.1"/>
    </source>
</evidence>
<dbReference type="AlphaFoldDB" id="W3X029"/>
<feature type="region of interest" description="Disordered" evidence="1">
    <location>
        <begin position="66"/>
        <end position="100"/>
    </location>
</feature>
<reference evidence="3" key="1">
    <citation type="journal article" date="2015" name="BMC Genomics">
        <title>Genomic and transcriptomic analysis of the endophytic fungus Pestalotiopsis fici reveals its lifestyle and high potential for synthesis of natural products.</title>
        <authorList>
            <person name="Wang X."/>
            <person name="Zhang X."/>
            <person name="Liu L."/>
            <person name="Xiang M."/>
            <person name="Wang W."/>
            <person name="Sun X."/>
            <person name="Che Y."/>
            <person name="Guo L."/>
            <person name="Liu G."/>
            <person name="Guo L."/>
            <person name="Wang C."/>
            <person name="Yin W.B."/>
            <person name="Stadler M."/>
            <person name="Zhang X."/>
            <person name="Liu X."/>
        </authorList>
    </citation>
    <scope>NUCLEOTIDE SEQUENCE [LARGE SCALE GENOMIC DNA]</scope>
    <source>
        <strain evidence="3">W106-1 / CGMCC3.15140</strain>
    </source>
</reference>
<dbReference type="EMBL" id="KI912114">
    <property type="protein sequence ID" value="ETS79493.1"/>
    <property type="molecule type" value="Genomic_DNA"/>
</dbReference>
<dbReference type="InParanoid" id="W3X029"/>
<protein>
    <submittedName>
        <fullName evidence="2">Uncharacterized protein</fullName>
    </submittedName>
</protein>
<dbReference type="HOGENOM" id="CLU_806771_0_0_1"/>
<feature type="compositionally biased region" description="Low complexity" evidence="1">
    <location>
        <begin position="66"/>
        <end position="78"/>
    </location>
</feature>
<dbReference type="GeneID" id="19274359"/>
<feature type="region of interest" description="Disordered" evidence="1">
    <location>
        <begin position="299"/>
        <end position="344"/>
    </location>
</feature>
<evidence type="ECO:0000256" key="1">
    <source>
        <dbReference type="SAM" id="MobiDB-lite"/>
    </source>
</evidence>
<gene>
    <name evidence="2" type="ORF">PFICI_09346</name>
</gene>
<accession>W3X029</accession>
<keyword evidence="3" id="KW-1185">Reference proteome</keyword>
<feature type="compositionally biased region" description="Basic and acidic residues" evidence="1">
    <location>
        <begin position="313"/>
        <end position="344"/>
    </location>
</feature>
<dbReference type="RefSeq" id="XP_007836118.1">
    <property type="nucleotide sequence ID" value="XM_007837927.1"/>
</dbReference>